<proteinExistence type="predicted"/>
<dbReference type="InterPro" id="IPR050228">
    <property type="entry name" value="Carboxylesterase_BioH"/>
</dbReference>
<dbReference type="InterPro" id="IPR000639">
    <property type="entry name" value="Epox_hydrolase-like"/>
</dbReference>
<accession>A0A2Z7AFW5</accession>
<keyword evidence="3" id="KW-1185">Reference proteome</keyword>
<evidence type="ECO:0000313" key="2">
    <source>
        <dbReference type="EMBL" id="KZV19962.1"/>
    </source>
</evidence>
<name>A0A2Z7AFW5_9LAMI</name>
<dbReference type="PRINTS" id="PR00412">
    <property type="entry name" value="EPOXHYDRLASE"/>
</dbReference>
<evidence type="ECO:0000313" key="3">
    <source>
        <dbReference type="Proteomes" id="UP000250235"/>
    </source>
</evidence>
<dbReference type="PANTHER" id="PTHR43194">
    <property type="entry name" value="HYDROLASE ALPHA/BETA FOLD FAMILY"/>
    <property type="match status" value="1"/>
</dbReference>
<dbReference type="InterPro" id="IPR029058">
    <property type="entry name" value="AB_hydrolase_fold"/>
</dbReference>
<dbReference type="FunFam" id="3.40.50.1820:FF:000168">
    <property type="entry name" value="Alpha/beta-Hydrolases superfamily protein"/>
    <property type="match status" value="1"/>
</dbReference>
<evidence type="ECO:0000259" key="1">
    <source>
        <dbReference type="Pfam" id="PF00561"/>
    </source>
</evidence>
<dbReference type="EMBL" id="KV016243">
    <property type="protein sequence ID" value="KZV19962.1"/>
    <property type="molecule type" value="Genomic_DNA"/>
</dbReference>
<dbReference type="GO" id="GO:0009507">
    <property type="term" value="C:chloroplast"/>
    <property type="evidence" value="ECO:0007669"/>
    <property type="project" value="TreeGrafter"/>
</dbReference>
<dbReference type="SUPFAM" id="SSF53474">
    <property type="entry name" value="alpha/beta-Hydrolases"/>
    <property type="match status" value="1"/>
</dbReference>
<dbReference type="Proteomes" id="UP000250235">
    <property type="component" value="Unassembled WGS sequence"/>
</dbReference>
<dbReference type="AlphaFoldDB" id="A0A2Z7AFW5"/>
<gene>
    <name evidence="2" type="ORF">F511_30791</name>
</gene>
<dbReference type="Pfam" id="PF00561">
    <property type="entry name" value="Abhydrolase_1"/>
    <property type="match status" value="1"/>
</dbReference>
<dbReference type="InterPro" id="IPR000073">
    <property type="entry name" value="AB_hydrolase_1"/>
</dbReference>
<dbReference type="OrthoDB" id="6431331at2759"/>
<dbReference type="GO" id="GO:0016787">
    <property type="term" value="F:hydrolase activity"/>
    <property type="evidence" value="ECO:0007669"/>
    <property type="project" value="UniProtKB-ARBA"/>
</dbReference>
<protein>
    <recommendedName>
        <fullName evidence="1">AB hydrolase-1 domain-containing protein</fullName>
    </recommendedName>
</protein>
<organism evidence="2 3">
    <name type="scientific">Dorcoceras hygrometricum</name>
    <dbReference type="NCBI Taxonomy" id="472368"/>
    <lineage>
        <taxon>Eukaryota</taxon>
        <taxon>Viridiplantae</taxon>
        <taxon>Streptophyta</taxon>
        <taxon>Embryophyta</taxon>
        <taxon>Tracheophyta</taxon>
        <taxon>Spermatophyta</taxon>
        <taxon>Magnoliopsida</taxon>
        <taxon>eudicotyledons</taxon>
        <taxon>Gunneridae</taxon>
        <taxon>Pentapetalae</taxon>
        <taxon>asterids</taxon>
        <taxon>lamiids</taxon>
        <taxon>Lamiales</taxon>
        <taxon>Gesneriaceae</taxon>
        <taxon>Didymocarpoideae</taxon>
        <taxon>Trichosporeae</taxon>
        <taxon>Loxocarpinae</taxon>
        <taxon>Dorcoceras</taxon>
    </lineage>
</organism>
<dbReference type="Gene3D" id="3.40.50.1820">
    <property type="entry name" value="alpha/beta hydrolase"/>
    <property type="match status" value="1"/>
</dbReference>
<dbReference type="PANTHER" id="PTHR43194:SF2">
    <property type="entry name" value="PEROXISOMAL MEMBRANE PROTEIN LPX1"/>
    <property type="match status" value="1"/>
</dbReference>
<feature type="domain" description="AB hydrolase-1" evidence="1">
    <location>
        <begin position="115"/>
        <end position="368"/>
    </location>
</feature>
<sequence length="382" mass="42417">MLLSLLSPPPAPIRFFTTPPFSKEKLLMRKRSRTLAKASDEDEDKPAFNPFGFVTDNPSSRSAIQLPESPAEDGNVGQMLYRIEDKGKEYGSYIKSGGFRWFVRETGSPQSKRGTIIFLHGAPTQSFSYRVVMSQMADAGFHCFAPDWIGFGFSDKPQAGYGFDYTEKEFHEVFDKLLVTLGVSSPFHLVVQGFLVGSYGLTWGLKNQSKISKLVILNTPLTVSSPVPGLFQQLRIPFLGEFTCQNAVMAERFIEAGSASVPNRKKNLLCGSYVLKLEKADVYRLPYLASSGPGFALLEAAKRINFKEITSQISVGFSSGSWDKPILVAWGISDKYLPRTVAEEFQKGNPDVVKLKLIEGAGHMPQEDWPEKVVDALTVFLR</sequence>
<reference evidence="2 3" key="1">
    <citation type="journal article" date="2015" name="Proc. Natl. Acad. Sci. U.S.A.">
        <title>The resurrection genome of Boea hygrometrica: A blueprint for survival of dehydration.</title>
        <authorList>
            <person name="Xiao L."/>
            <person name="Yang G."/>
            <person name="Zhang L."/>
            <person name="Yang X."/>
            <person name="Zhao S."/>
            <person name="Ji Z."/>
            <person name="Zhou Q."/>
            <person name="Hu M."/>
            <person name="Wang Y."/>
            <person name="Chen M."/>
            <person name="Xu Y."/>
            <person name="Jin H."/>
            <person name="Xiao X."/>
            <person name="Hu G."/>
            <person name="Bao F."/>
            <person name="Hu Y."/>
            <person name="Wan P."/>
            <person name="Li L."/>
            <person name="Deng X."/>
            <person name="Kuang T."/>
            <person name="Xiang C."/>
            <person name="Zhu J.K."/>
            <person name="Oliver M.J."/>
            <person name="He Y."/>
        </authorList>
    </citation>
    <scope>NUCLEOTIDE SEQUENCE [LARGE SCALE GENOMIC DNA]</scope>
    <source>
        <strain evidence="3">cv. XS01</strain>
    </source>
</reference>